<protein>
    <submittedName>
        <fullName evidence="1">Uncharacterized protein</fullName>
    </submittedName>
</protein>
<gene>
    <name evidence="1" type="ORF">TM448A01221_0011</name>
    <name evidence="2" type="ORF">TM448B02997_0011</name>
</gene>
<accession>A0A6H1ZM92</accession>
<evidence type="ECO:0000313" key="2">
    <source>
        <dbReference type="EMBL" id="QJI02191.1"/>
    </source>
</evidence>
<reference evidence="1" key="1">
    <citation type="submission" date="2020-03" db="EMBL/GenBank/DDBJ databases">
        <title>The deep terrestrial virosphere.</title>
        <authorList>
            <person name="Holmfeldt K."/>
            <person name="Nilsson E."/>
            <person name="Simone D."/>
            <person name="Lopez-Fernandez M."/>
            <person name="Wu X."/>
            <person name="de Brujin I."/>
            <person name="Lundin D."/>
            <person name="Andersson A."/>
            <person name="Bertilsson S."/>
            <person name="Dopson M."/>
        </authorList>
    </citation>
    <scope>NUCLEOTIDE SEQUENCE</scope>
    <source>
        <strain evidence="1">TM448A01221</strain>
        <strain evidence="2">TM448B02997</strain>
    </source>
</reference>
<organism evidence="1">
    <name type="scientific">viral metagenome</name>
    <dbReference type="NCBI Taxonomy" id="1070528"/>
    <lineage>
        <taxon>unclassified sequences</taxon>
        <taxon>metagenomes</taxon>
        <taxon>organismal metagenomes</taxon>
    </lineage>
</organism>
<dbReference type="EMBL" id="MT144981">
    <property type="protein sequence ID" value="QJI02191.1"/>
    <property type="molecule type" value="Genomic_DNA"/>
</dbReference>
<name>A0A6H1ZM92_9ZZZZ</name>
<evidence type="ECO:0000313" key="1">
    <source>
        <dbReference type="EMBL" id="QJA49046.1"/>
    </source>
</evidence>
<dbReference type="EMBL" id="MT144115">
    <property type="protein sequence ID" value="QJA49046.1"/>
    <property type="molecule type" value="Genomic_DNA"/>
</dbReference>
<dbReference type="AlphaFoldDB" id="A0A6H1ZM92"/>
<sequence>MKPFEIGQAVFMAHFGRQETFVTCPDCLGSKHVLVILGDGTEVTIECGGCDPGGYQPSQGVIRQYAYDNKYHKHTVTGVKVSTTGVEYELDNYGDGSYFTGKAEEVFATQEEAIAAGVVRKLELEVEENKRLMSKTKNARSWAWNATYHRQCIKRLERELEYHRSKVSVCSAKAKHTTDGKESA</sequence>
<proteinExistence type="predicted"/>